<reference evidence="2 3" key="1">
    <citation type="submission" date="2024-01" db="EMBL/GenBank/DDBJ databases">
        <title>The genomes of 5 underutilized Papilionoideae crops provide insights into root nodulation and disease resistanc.</title>
        <authorList>
            <person name="Jiang F."/>
        </authorList>
    </citation>
    <scope>NUCLEOTIDE SEQUENCE [LARGE SCALE GENOMIC DNA]</scope>
    <source>
        <strain evidence="2">LVBAO_FW01</strain>
        <tissue evidence="2">Leaves</tissue>
    </source>
</reference>
<evidence type="ECO:0000256" key="1">
    <source>
        <dbReference type="SAM" id="Coils"/>
    </source>
</evidence>
<accession>A0AAN9KFG7</accession>
<keyword evidence="1" id="KW-0175">Coiled coil</keyword>
<keyword evidence="3" id="KW-1185">Reference proteome</keyword>
<organism evidence="2 3">
    <name type="scientific">Canavalia gladiata</name>
    <name type="common">Sword bean</name>
    <name type="synonym">Dolichos gladiatus</name>
    <dbReference type="NCBI Taxonomy" id="3824"/>
    <lineage>
        <taxon>Eukaryota</taxon>
        <taxon>Viridiplantae</taxon>
        <taxon>Streptophyta</taxon>
        <taxon>Embryophyta</taxon>
        <taxon>Tracheophyta</taxon>
        <taxon>Spermatophyta</taxon>
        <taxon>Magnoliopsida</taxon>
        <taxon>eudicotyledons</taxon>
        <taxon>Gunneridae</taxon>
        <taxon>Pentapetalae</taxon>
        <taxon>rosids</taxon>
        <taxon>fabids</taxon>
        <taxon>Fabales</taxon>
        <taxon>Fabaceae</taxon>
        <taxon>Papilionoideae</taxon>
        <taxon>50 kb inversion clade</taxon>
        <taxon>NPAAA clade</taxon>
        <taxon>indigoferoid/millettioid clade</taxon>
        <taxon>Phaseoleae</taxon>
        <taxon>Canavalia</taxon>
    </lineage>
</organism>
<name>A0AAN9KFG7_CANGL</name>
<dbReference type="Proteomes" id="UP001367508">
    <property type="component" value="Unassembled WGS sequence"/>
</dbReference>
<evidence type="ECO:0000313" key="3">
    <source>
        <dbReference type="Proteomes" id="UP001367508"/>
    </source>
</evidence>
<gene>
    <name evidence="2" type="ORF">VNO77_33978</name>
</gene>
<feature type="coiled-coil region" evidence="1">
    <location>
        <begin position="540"/>
        <end position="567"/>
    </location>
</feature>
<sequence>MSPRICEEAEDIDLKSMPLPLLASLKILTYSTTQTRTLKLAHEEKHGKEKVRKWRLALFEAANLAGWEIKQGEFRHFSECEDEKGGVHLRESSVAFCEPGIREFLLPGEEVPKWFHHYTDGHLTEFWVRKRFPALDVGIVFSDLDDEGFPLEFLLLRVNDKVSTIVIDKDYVVSNLLVDHMFLYQLRRKLIEDELQKLLLPDHWNHVEVSGFKDRAIKSIGVHVYKQENTMDNNILFSRPFSLKRTCHDLYDSNNDMGLGCHPLIKKRVSSLGIKNNNISAWLSMCPSWQAHPLSYVNDGDSNSVALASTDDASMQTSSKKQPSKIETEIRLASFQPTIDPPGYIAVPVVEENREEVGLSDNQESFSPPNLETNEVTVNTSMDFEGITKMIEEDPMNAIERLLTGKVSVSLKMQQQSSAQLGLPEVQIPSFEALQKELKNLLTKFDLSSLISDDFHRSTICFYIEGLEKFEFLQPAHRTFIQNFRNFFINAASNYNKLNEVTNKKIRLKVERKVVLNKLQEARAKDERKTSLISSASLRVKEIVSSIEDIEAQLVKLKHEKEAFELAINECGKQKERLRTDCISWAHQSRDLVVELTKTEEIAQFLEYQVEMDETNFQKLVASIPF</sequence>
<protein>
    <submittedName>
        <fullName evidence="2">Uncharacterized protein</fullName>
    </submittedName>
</protein>
<dbReference type="EMBL" id="JAYMYQ010000008">
    <property type="protein sequence ID" value="KAK7315431.1"/>
    <property type="molecule type" value="Genomic_DNA"/>
</dbReference>
<dbReference type="AlphaFoldDB" id="A0AAN9KFG7"/>
<comment type="caution">
    <text evidence="2">The sequence shown here is derived from an EMBL/GenBank/DDBJ whole genome shotgun (WGS) entry which is preliminary data.</text>
</comment>
<proteinExistence type="predicted"/>
<evidence type="ECO:0000313" key="2">
    <source>
        <dbReference type="EMBL" id="KAK7315431.1"/>
    </source>
</evidence>